<gene>
    <name evidence="1" type="ORF">BU25DRAFT_462302</name>
</gene>
<comment type="caution">
    <text evidence="1">The sequence shown here is derived from an EMBL/GenBank/DDBJ whole genome shotgun (WGS) entry which is preliminary data.</text>
</comment>
<dbReference type="Proteomes" id="UP000799754">
    <property type="component" value="Unassembled WGS sequence"/>
</dbReference>
<name>A0ACB6RMQ9_9PLEO</name>
<evidence type="ECO:0000313" key="2">
    <source>
        <dbReference type="Proteomes" id="UP000799754"/>
    </source>
</evidence>
<sequence>MVSTRSKSAQTHLEVFASVALKEKKPASPEKATLKANTSRKRKSVDFSTTLGNPIPKRIKPSAKASTKPKNEPAADKGSKPIIINRAPVLAGSAVSSICAVAKGRPVGTIPEKDEEANQKANQEGRERAKKQEDLDEIDVMRFKLRVKDGFAVV</sequence>
<proteinExistence type="predicted"/>
<evidence type="ECO:0000313" key="1">
    <source>
        <dbReference type="EMBL" id="KAF2623161.1"/>
    </source>
</evidence>
<reference evidence="1" key="1">
    <citation type="journal article" date="2020" name="Stud. Mycol.">
        <title>101 Dothideomycetes genomes: a test case for predicting lifestyles and emergence of pathogens.</title>
        <authorList>
            <person name="Haridas S."/>
            <person name="Albert R."/>
            <person name="Binder M."/>
            <person name="Bloem J."/>
            <person name="Labutti K."/>
            <person name="Salamov A."/>
            <person name="Andreopoulos B."/>
            <person name="Baker S."/>
            <person name="Barry K."/>
            <person name="Bills G."/>
            <person name="Bluhm B."/>
            <person name="Cannon C."/>
            <person name="Castanera R."/>
            <person name="Culley D."/>
            <person name="Daum C."/>
            <person name="Ezra D."/>
            <person name="Gonzalez J."/>
            <person name="Henrissat B."/>
            <person name="Kuo A."/>
            <person name="Liang C."/>
            <person name="Lipzen A."/>
            <person name="Lutzoni F."/>
            <person name="Magnuson J."/>
            <person name="Mondo S."/>
            <person name="Nolan M."/>
            <person name="Ohm R."/>
            <person name="Pangilinan J."/>
            <person name="Park H.-J."/>
            <person name="Ramirez L."/>
            <person name="Alfaro M."/>
            <person name="Sun H."/>
            <person name="Tritt A."/>
            <person name="Yoshinaga Y."/>
            <person name="Zwiers L.-H."/>
            <person name="Turgeon B."/>
            <person name="Goodwin S."/>
            <person name="Spatafora J."/>
            <person name="Crous P."/>
            <person name="Grigoriev I."/>
        </authorList>
    </citation>
    <scope>NUCLEOTIDE SEQUENCE</scope>
    <source>
        <strain evidence="1">CBS 525.71</strain>
    </source>
</reference>
<accession>A0ACB6RMQ9</accession>
<organism evidence="1 2">
    <name type="scientific">Macroventuria anomochaeta</name>
    <dbReference type="NCBI Taxonomy" id="301207"/>
    <lineage>
        <taxon>Eukaryota</taxon>
        <taxon>Fungi</taxon>
        <taxon>Dikarya</taxon>
        <taxon>Ascomycota</taxon>
        <taxon>Pezizomycotina</taxon>
        <taxon>Dothideomycetes</taxon>
        <taxon>Pleosporomycetidae</taxon>
        <taxon>Pleosporales</taxon>
        <taxon>Pleosporineae</taxon>
        <taxon>Didymellaceae</taxon>
        <taxon>Macroventuria</taxon>
    </lineage>
</organism>
<keyword evidence="2" id="KW-1185">Reference proteome</keyword>
<protein>
    <submittedName>
        <fullName evidence="1">Uncharacterized protein</fullName>
    </submittedName>
</protein>
<dbReference type="EMBL" id="MU006739">
    <property type="protein sequence ID" value="KAF2623161.1"/>
    <property type="molecule type" value="Genomic_DNA"/>
</dbReference>